<feature type="region of interest" description="Disordered" evidence="2">
    <location>
        <begin position="122"/>
        <end position="333"/>
    </location>
</feature>
<dbReference type="InterPro" id="IPR004088">
    <property type="entry name" value="KH_dom_type_1"/>
</dbReference>
<feature type="region of interest" description="Disordered" evidence="2">
    <location>
        <begin position="353"/>
        <end position="530"/>
    </location>
</feature>
<dbReference type="SMART" id="SM00322">
    <property type="entry name" value="KH"/>
    <property type="match status" value="1"/>
</dbReference>
<name>A0A6J2WV46_CHACN</name>
<dbReference type="GO" id="GO:0016020">
    <property type="term" value="C:membrane"/>
    <property type="evidence" value="ECO:0007669"/>
    <property type="project" value="TreeGrafter"/>
</dbReference>
<dbReference type="SUPFAM" id="SSF54791">
    <property type="entry name" value="Eukaryotic type KH-domain (KH-domain type I)"/>
    <property type="match status" value="1"/>
</dbReference>
<dbReference type="PROSITE" id="PS50084">
    <property type="entry name" value="KH_TYPE_1"/>
    <property type="match status" value="1"/>
</dbReference>
<proteinExistence type="predicted"/>
<evidence type="ECO:0000313" key="6">
    <source>
        <dbReference type="RefSeq" id="XP_030648153.1"/>
    </source>
</evidence>
<dbReference type="AlphaFoldDB" id="A0A6J2WV46"/>
<dbReference type="PANTHER" id="PTHR22948">
    <property type="entry name" value="TUDOR DOMAIN CONTAINING PROTEIN"/>
    <property type="match status" value="1"/>
</dbReference>
<feature type="compositionally biased region" description="Polar residues" evidence="2">
    <location>
        <begin position="282"/>
        <end position="303"/>
    </location>
</feature>
<dbReference type="InterPro" id="IPR047368">
    <property type="entry name" value="KH-I_AKAP1"/>
</dbReference>
<sequence length="824" mass="89035">MLLTLRPLLPISVFVLLGWWWYTVRKRRHSDKCRYESLPDVESSDEQRGPPSTADTDNQERRAVEQEAVAIVSAPATRETGSHWCSPPDEGEEEGSAAWRHKALNTNRNISVSEVSQLNASPDLSHAPLASCPVNDGSTPSSEREITVRPEPEGETSEDRTSLVKERQLPEVEKGGFTSGGDPTTRTSEEDHPRAESDPVSLHSSSSMTTPPPEGLASSSMTTPPPEGLTSSRMTTPPPEGLTSSRMTTPPPEGLASSSMTTPPPEGLASSSMATPPPEGLASSSMTTQPSDGLTSSSMTTSPPEGLVVGPSSCLERAEESLVSEDFGERQEMEKLSARLVEEVICAASVEVQSVGSLQGGKEPTHSPERLSTVLPTENGSQPETADRVQTDTTKSQSPIEHLLEATPTSWTGVSSPPALQTEERNESTKIPQETESSDFTTDTAAEEPSGPSALQAAVASEYRKDTADDSTVSGTSRDQSEDFPTGIALRNEAHTAGERDSTLGPPGAAVNGFKGESQDTSVQPKDSPTSPVTYWDIEVPVRLVGRLIGKQGKYLAFLRQNTGAKFHISALPYTQDYKMCRIEGSEEEVERALALIKKKLKDLDLTNRHRGAQSPAPLPSLPHTSWLLLPPEGSVEVIVPCVETGNYLFVQQHTHPTFHTLHSLVQQMSLCYSRPDCPALPTPVEAGVVCAAPSAAGGWWRAQVIKYYRDSGEVQIRYVDYGGYVTVKIDILRQIRSDFVTLPFQGAEVMLENIAPLPGEREFTQEAKTALEELTKGVSLVLEVTGSECGLPLVHMWRPEGEELVSVNRTLVERGLCAWTGGD</sequence>
<keyword evidence="5" id="KW-1185">Reference proteome</keyword>
<feature type="compositionally biased region" description="Basic and acidic residues" evidence="2">
    <location>
        <begin position="492"/>
        <end position="502"/>
    </location>
</feature>
<dbReference type="Pfam" id="PF00567">
    <property type="entry name" value="TUDOR"/>
    <property type="match status" value="1"/>
</dbReference>
<feature type="region of interest" description="Disordered" evidence="2">
    <location>
        <begin position="36"/>
        <end position="97"/>
    </location>
</feature>
<dbReference type="InterPro" id="IPR036612">
    <property type="entry name" value="KH_dom_type_1_sf"/>
</dbReference>
<dbReference type="Gene3D" id="2.30.30.140">
    <property type="match status" value="1"/>
</dbReference>
<dbReference type="RefSeq" id="XP_030648153.1">
    <property type="nucleotide sequence ID" value="XM_030792293.1"/>
</dbReference>
<feature type="compositionally biased region" description="Polar residues" evidence="2">
    <location>
        <begin position="407"/>
        <end position="419"/>
    </location>
</feature>
<feature type="compositionally biased region" description="Polar residues" evidence="2">
    <location>
        <begin position="519"/>
        <end position="530"/>
    </location>
</feature>
<feature type="compositionally biased region" description="Polar residues" evidence="2">
    <location>
        <begin position="374"/>
        <end position="384"/>
    </location>
</feature>
<dbReference type="InterPro" id="IPR047367">
    <property type="entry name" value="Tudor_AKAP1"/>
</dbReference>
<accession>A0A6J2WV46</accession>
<dbReference type="GO" id="GO:0003723">
    <property type="term" value="F:RNA binding"/>
    <property type="evidence" value="ECO:0007669"/>
    <property type="project" value="UniProtKB-UniRule"/>
</dbReference>
<gene>
    <name evidence="6" type="primary">akap1a</name>
</gene>
<dbReference type="InterPro" id="IPR035437">
    <property type="entry name" value="SNase_OB-fold_sf"/>
</dbReference>
<dbReference type="InterPro" id="IPR004087">
    <property type="entry name" value="KH_dom"/>
</dbReference>
<evidence type="ECO:0000256" key="2">
    <source>
        <dbReference type="SAM" id="MobiDB-lite"/>
    </source>
</evidence>
<keyword evidence="1" id="KW-0694">RNA-binding</keyword>
<evidence type="ECO:0000259" key="4">
    <source>
        <dbReference type="PROSITE" id="PS50304"/>
    </source>
</evidence>
<dbReference type="GO" id="GO:0034237">
    <property type="term" value="F:protein kinase A regulatory subunit binding"/>
    <property type="evidence" value="ECO:0007669"/>
    <property type="project" value="TreeGrafter"/>
</dbReference>
<dbReference type="GO" id="GO:0005739">
    <property type="term" value="C:mitochondrion"/>
    <property type="evidence" value="ECO:0007669"/>
    <property type="project" value="TreeGrafter"/>
</dbReference>
<keyword evidence="3" id="KW-0812">Transmembrane</keyword>
<evidence type="ECO:0000313" key="5">
    <source>
        <dbReference type="Proteomes" id="UP000504632"/>
    </source>
</evidence>
<dbReference type="CTD" id="100002545"/>
<feature type="compositionally biased region" description="Basic and acidic residues" evidence="2">
    <location>
        <begin position="187"/>
        <end position="197"/>
    </location>
</feature>
<dbReference type="PROSITE" id="PS50304">
    <property type="entry name" value="TUDOR"/>
    <property type="match status" value="1"/>
</dbReference>
<dbReference type="Gene3D" id="3.30.1370.10">
    <property type="entry name" value="K Homology domain, type 1"/>
    <property type="match status" value="1"/>
</dbReference>
<evidence type="ECO:0000256" key="1">
    <source>
        <dbReference type="PROSITE-ProRule" id="PRU00117"/>
    </source>
</evidence>
<feature type="compositionally biased region" description="Basic and acidic residues" evidence="2">
    <location>
        <begin position="142"/>
        <end position="174"/>
    </location>
</feature>
<dbReference type="Gene3D" id="2.40.50.90">
    <property type="match status" value="1"/>
</dbReference>
<protein>
    <submittedName>
        <fullName evidence="6">A-kinase anchor protein 1, mitochondrial</fullName>
    </submittedName>
</protein>
<dbReference type="InterPro" id="IPR050621">
    <property type="entry name" value="Tudor_domain_containing"/>
</dbReference>
<dbReference type="OrthoDB" id="10069557at2759"/>
<dbReference type="Proteomes" id="UP000504632">
    <property type="component" value="Chromosome 15"/>
</dbReference>
<reference evidence="6" key="1">
    <citation type="submission" date="2025-08" db="UniProtKB">
        <authorList>
            <consortium name="RefSeq"/>
        </authorList>
    </citation>
    <scope>IDENTIFICATION</scope>
</reference>
<keyword evidence="3" id="KW-1133">Transmembrane helix</keyword>
<dbReference type="CDD" id="cd20407">
    <property type="entry name" value="Tudor_AKAP1"/>
    <property type="match status" value="1"/>
</dbReference>
<dbReference type="InParanoid" id="A0A6J2WV46"/>
<keyword evidence="3" id="KW-0472">Membrane</keyword>
<feature type="compositionally biased region" description="Polar residues" evidence="2">
    <location>
        <begin position="429"/>
        <end position="444"/>
    </location>
</feature>
<dbReference type="InterPro" id="IPR002999">
    <property type="entry name" value="Tudor"/>
</dbReference>
<dbReference type="Pfam" id="PF00013">
    <property type="entry name" value="KH_1"/>
    <property type="match status" value="1"/>
</dbReference>
<feature type="transmembrane region" description="Helical" evidence="3">
    <location>
        <begin position="6"/>
        <end position="24"/>
    </location>
</feature>
<dbReference type="CDD" id="cd22395">
    <property type="entry name" value="KH-I_AKAP1"/>
    <property type="match status" value="1"/>
</dbReference>
<evidence type="ECO:0000256" key="3">
    <source>
        <dbReference type="SAM" id="Phobius"/>
    </source>
</evidence>
<organism evidence="5 6">
    <name type="scientific">Chanos chanos</name>
    <name type="common">Milkfish</name>
    <name type="synonym">Mugil chanos</name>
    <dbReference type="NCBI Taxonomy" id="29144"/>
    <lineage>
        <taxon>Eukaryota</taxon>
        <taxon>Metazoa</taxon>
        <taxon>Chordata</taxon>
        <taxon>Craniata</taxon>
        <taxon>Vertebrata</taxon>
        <taxon>Euteleostomi</taxon>
        <taxon>Actinopterygii</taxon>
        <taxon>Neopterygii</taxon>
        <taxon>Teleostei</taxon>
        <taxon>Ostariophysi</taxon>
        <taxon>Gonorynchiformes</taxon>
        <taxon>Chanidae</taxon>
        <taxon>Chanos</taxon>
    </lineage>
</organism>
<dbReference type="SUPFAM" id="SSF63748">
    <property type="entry name" value="Tudor/PWWP/MBT"/>
    <property type="match status" value="1"/>
</dbReference>
<feature type="domain" description="Tudor" evidence="4">
    <location>
        <begin position="684"/>
        <end position="743"/>
    </location>
</feature>
<dbReference type="GeneID" id="115828333"/>
<dbReference type="SMART" id="SM00333">
    <property type="entry name" value="TUDOR"/>
    <property type="match status" value="1"/>
</dbReference>
<dbReference type="PANTHER" id="PTHR22948:SF65">
    <property type="entry name" value="A-KINASE ANCHORING PROTEIN 1"/>
    <property type="match status" value="1"/>
</dbReference>